<dbReference type="Pfam" id="PF00168">
    <property type="entry name" value="C2"/>
    <property type="match status" value="1"/>
</dbReference>
<feature type="compositionally biased region" description="Low complexity" evidence="1">
    <location>
        <begin position="231"/>
        <end position="245"/>
    </location>
</feature>
<dbReference type="PROSITE" id="PS50004">
    <property type="entry name" value="C2"/>
    <property type="match status" value="1"/>
</dbReference>
<proteinExistence type="predicted"/>
<sequence>MAMSMRPFQLLELNVISAQDLFQTSRNMKTYAVAWVHPDRKLSTRVDTTGRTNPTWNDKFVFRVDEEFLSADTSAIMVEIYALHWFRDVLIGTVRVIVGNLLPPSIKSHRHRGQQHVGMRFVALQVWRPSGRPQGILNVGATVLDSSMRSMPLYTQLSSSAVGYKDLMGEGEPLHALHLHHHQTGDKDGKNPANGPSPNYTALKPILRRTRSDRSELDRKPALEMEELSEMRSSTVSGSEVSSTVKGKKGKVKSGSELGMSFRVKKTGNSRDSSVISGSDIIFYKREVTKTTSGHDKRGKPENPKDNKNGSDPHPKKTVIEKVVAFEGFDPPAKKAAAGATPQMGKQGDYYNGFNWPGLVPQNKPPANQKMMPKGGGAYQNSSILSFSDVGPSPSEMAAIVAQRYPPEGSNSVLEGWSADESVEGLRSKLDRWRMELPPVHDLGGEYGSFPSSGEDSKRSLAKHARRHTDGGAAATTAAASTGPGLFSCFGNVFGYECSCVCGKPPGAMTSRELGGSRVQSPWVQH</sequence>
<dbReference type="Proteomes" id="UP000594263">
    <property type="component" value="Unplaced"/>
</dbReference>
<dbReference type="CDD" id="cd04051">
    <property type="entry name" value="C2_SRC2_like"/>
    <property type="match status" value="1"/>
</dbReference>
<dbReference type="OMA" id="PIRSERY"/>
<dbReference type="SUPFAM" id="SSF49562">
    <property type="entry name" value="C2 domain (Calcium/lipid-binding domain, CaLB)"/>
    <property type="match status" value="1"/>
</dbReference>
<feature type="region of interest" description="Disordered" evidence="1">
    <location>
        <begin position="444"/>
        <end position="469"/>
    </location>
</feature>
<dbReference type="Gene3D" id="2.60.40.150">
    <property type="entry name" value="C2 domain"/>
    <property type="match status" value="1"/>
</dbReference>
<organism evidence="3 4">
    <name type="scientific">Kalanchoe fedtschenkoi</name>
    <name type="common">Lavender scallops</name>
    <name type="synonym">South American air plant</name>
    <dbReference type="NCBI Taxonomy" id="63787"/>
    <lineage>
        <taxon>Eukaryota</taxon>
        <taxon>Viridiplantae</taxon>
        <taxon>Streptophyta</taxon>
        <taxon>Embryophyta</taxon>
        <taxon>Tracheophyta</taxon>
        <taxon>Spermatophyta</taxon>
        <taxon>Magnoliopsida</taxon>
        <taxon>eudicotyledons</taxon>
        <taxon>Gunneridae</taxon>
        <taxon>Pentapetalae</taxon>
        <taxon>Saxifragales</taxon>
        <taxon>Crassulaceae</taxon>
        <taxon>Kalanchoe</taxon>
    </lineage>
</organism>
<dbReference type="Gramene" id="Kaladp0102s0045.1.v1.1">
    <property type="protein sequence ID" value="Kaladp0102s0045.1.v1.1.CDS.1"/>
    <property type="gene ID" value="Kaladp0102s0045.v1.1"/>
</dbReference>
<name>A0A7N0V4Y2_KALFE</name>
<feature type="compositionally biased region" description="Basic and acidic residues" evidence="1">
    <location>
        <begin position="210"/>
        <end position="223"/>
    </location>
</feature>
<keyword evidence="4" id="KW-1185">Reference proteome</keyword>
<dbReference type="GO" id="GO:0006952">
    <property type="term" value="P:defense response"/>
    <property type="evidence" value="ECO:0007669"/>
    <property type="project" value="InterPro"/>
</dbReference>
<dbReference type="SMART" id="SM00239">
    <property type="entry name" value="C2"/>
    <property type="match status" value="1"/>
</dbReference>
<dbReference type="PANTHER" id="PTHR32246:SF143">
    <property type="entry name" value="CALCIUM-DEPENDENT LIPID-BINDING (CALB DOMAIN) FAMILY PROTEIN"/>
    <property type="match status" value="1"/>
</dbReference>
<evidence type="ECO:0000313" key="3">
    <source>
        <dbReference type="EnsemblPlants" id="Kaladp0102s0045.1.v1.1.CDS.1"/>
    </source>
</evidence>
<accession>A0A7N0V4Y2</accession>
<dbReference type="InterPro" id="IPR035892">
    <property type="entry name" value="C2_domain_sf"/>
</dbReference>
<evidence type="ECO:0000313" key="4">
    <source>
        <dbReference type="Proteomes" id="UP000594263"/>
    </source>
</evidence>
<protein>
    <recommendedName>
        <fullName evidence="2">C2 domain-containing protein</fullName>
    </recommendedName>
</protein>
<feature type="region of interest" description="Disordered" evidence="1">
    <location>
        <begin position="181"/>
        <end position="254"/>
    </location>
</feature>
<dbReference type="PANTHER" id="PTHR32246">
    <property type="entry name" value="INGRESSION PROTEIN FIC1"/>
    <property type="match status" value="1"/>
</dbReference>
<reference evidence="3" key="1">
    <citation type="submission" date="2021-01" db="UniProtKB">
        <authorList>
            <consortium name="EnsemblPlants"/>
        </authorList>
    </citation>
    <scope>IDENTIFICATION</scope>
</reference>
<feature type="domain" description="C2" evidence="2">
    <location>
        <begin position="1"/>
        <end position="111"/>
    </location>
</feature>
<evidence type="ECO:0000259" key="2">
    <source>
        <dbReference type="PROSITE" id="PS50004"/>
    </source>
</evidence>
<evidence type="ECO:0000256" key="1">
    <source>
        <dbReference type="SAM" id="MobiDB-lite"/>
    </source>
</evidence>
<dbReference type="InterPro" id="IPR044750">
    <property type="entry name" value="C2_SRC2/BAP"/>
</dbReference>
<dbReference type="AlphaFoldDB" id="A0A7N0V4Y2"/>
<dbReference type="InterPro" id="IPR000008">
    <property type="entry name" value="C2_dom"/>
</dbReference>
<feature type="region of interest" description="Disordered" evidence="1">
    <location>
        <begin position="287"/>
        <end position="316"/>
    </location>
</feature>
<dbReference type="EnsemblPlants" id="Kaladp0102s0045.1.v1.1">
    <property type="protein sequence ID" value="Kaladp0102s0045.1.v1.1.CDS.1"/>
    <property type="gene ID" value="Kaladp0102s0045.v1.1"/>
</dbReference>